<organism evidence="2 3">
    <name type="scientific">Geodermatophilus ruber</name>
    <dbReference type="NCBI Taxonomy" id="504800"/>
    <lineage>
        <taxon>Bacteria</taxon>
        <taxon>Bacillati</taxon>
        <taxon>Actinomycetota</taxon>
        <taxon>Actinomycetes</taxon>
        <taxon>Geodermatophilales</taxon>
        <taxon>Geodermatophilaceae</taxon>
        <taxon>Geodermatophilus</taxon>
    </lineage>
</organism>
<dbReference type="PANTHER" id="PTHR12526">
    <property type="entry name" value="GLYCOSYLTRANSFERASE"/>
    <property type="match status" value="1"/>
</dbReference>
<keyword evidence="3" id="KW-1185">Reference proteome</keyword>
<dbReference type="AlphaFoldDB" id="A0A1I4DJG0"/>
<dbReference type="OrthoDB" id="5142720at2"/>
<dbReference type="PANTHER" id="PTHR12526:SF600">
    <property type="entry name" value="GLYCOSYL TRANSFERASE GROUP 1"/>
    <property type="match status" value="1"/>
</dbReference>
<evidence type="ECO:0000313" key="3">
    <source>
        <dbReference type="Proteomes" id="UP000199152"/>
    </source>
</evidence>
<gene>
    <name evidence="2" type="ORF">SAMN04488085_104362</name>
</gene>
<dbReference type="GO" id="GO:0016757">
    <property type="term" value="F:glycosyltransferase activity"/>
    <property type="evidence" value="ECO:0007669"/>
    <property type="project" value="TreeGrafter"/>
</dbReference>
<dbReference type="SUPFAM" id="SSF53756">
    <property type="entry name" value="UDP-Glycosyltransferase/glycogen phosphorylase"/>
    <property type="match status" value="1"/>
</dbReference>
<dbReference type="RefSeq" id="WP_091323459.1">
    <property type="nucleotide sequence ID" value="NZ_FOSW01000004.1"/>
</dbReference>
<dbReference type="EMBL" id="FOSW01000004">
    <property type="protein sequence ID" value="SFK92146.1"/>
    <property type="molecule type" value="Genomic_DNA"/>
</dbReference>
<evidence type="ECO:0000313" key="2">
    <source>
        <dbReference type="EMBL" id="SFK92146.1"/>
    </source>
</evidence>
<reference evidence="2 3" key="1">
    <citation type="submission" date="2016-10" db="EMBL/GenBank/DDBJ databases">
        <authorList>
            <person name="de Groot N.N."/>
        </authorList>
    </citation>
    <scope>NUCLEOTIDE SEQUENCE [LARGE SCALE GENOMIC DNA]</scope>
    <source>
        <strain evidence="2 3">DSM 45317</strain>
    </source>
</reference>
<proteinExistence type="predicted"/>
<dbReference type="Pfam" id="PF13692">
    <property type="entry name" value="Glyco_trans_1_4"/>
    <property type="match status" value="1"/>
</dbReference>
<dbReference type="Gene3D" id="3.40.50.2000">
    <property type="entry name" value="Glycogen Phosphorylase B"/>
    <property type="match status" value="2"/>
</dbReference>
<keyword evidence="2" id="KW-0808">Transferase</keyword>
<accession>A0A1I4DJG0</accession>
<dbReference type="InParanoid" id="A0A1I4DJG0"/>
<feature type="region of interest" description="Disordered" evidence="1">
    <location>
        <begin position="1"/>
        <end position="20"/>
    </location>
</feature>
<dbReference type="Proteomes" id="UP000199152">
    <property type="component" value="Unassembled WGS sequence"/>
</dbReference>
<protein>
    <submittedName>
        <fullName evidence="2">Glycosyltransferase involved in cell wall bisynthesis</fullName>
    </submittedName>
</protein>
<name>A0A1I4DJG0_9ACTN</name>
<dbReference type="STRING" id="504800.SAMN04488085_104362"/>
<evidence type="ECO:0000256" key="1">
    <source>
        <dbReference type="SAM" id="MobiDB-lite"/>
    </source>
</evidence>
<sequence>MRLFVVAESPPTTDPVGGNGSTMITAEVLARLPDDIDLHLVYFADRPQPPDARVLARASRVTRLPVRAGRTALLTQPVTRLPRATWQRSGANAAIVREAAAHDVTYLHGLHTFAPLADLTGPVVVNEVDPWSDYWTERASEGRGPSAWYDRLQARRARRLEALAAERAAAVVVVSPTDAARLRSRHGGTVVALPNGTSRPGAGRGGAAPEPGTIAFVGTLDYPPNVEAVTRLVRDVLPRVRPQVPGVRVLLAGRRPAEDVLALAGPDVEVLGDVPDVADVFARAQLAVYPGRTGRGTKNTVGEAVGAGCPVVASVESARGHELGAHLRVGATDEELAAAVSELLGDPQALRRAREACAEASSVLFGWDEVAARYVQLFRAAARRDG</sequence>